<dbReference type="InParanoid" id="A0A168L244"/>
<keyword evidence="1" id="KW-0175">Coiled coil</keyword>
<dbReference type="SMART" id="SM00166">
    <property type="entry name" value="UBX"/>
    <property type="match status" value="1"/>
</dbReference>
<dbReference type="InterPro" id="IPR050730">
    <property type="entry name" value="UBX_domain-protein"/>
</dbReference>
<dbReference type="Gene3D" id="3.10.20.90">
    <property type="entry name" value="Phosphatidylinositol 3-kinase Catalytic Subunit, Chain A, domain 1"/>
    <property type="match status" value="1"/>
</dbReference>
<dbReference type="STRING" id="4829.A0A168L244"/>
<evidence type="ECO:0000256" key="1">
    <source>
        <dbReference type="ARBA" id="ARBA00023054"/>
    </source>
</evidence>
<feature type="region of interest" description="Disordered" evidence="2">
    <location>
        <begin position="135"/>
        <end position="154"/>
    </location>
</feature>
<dbReference type="EMBL" id="LT550481">
    <property type="protein sequence ID" value="SAL95896.1"/>
    <property type="molecule type" value="Genomic_DNA"/>
</dbReference>
<dbReference type="SUPFAM" id="SSF52833">
    <property type="entry name" value="Thioredoxin-like"/>
    <property type="match status" value="1"/>
</dbReference>
<protein>
    <recommendedName>
        <fullName evidence="4">UBX domain-containing protein</fullName>
    </recommendedName>
</protein>
<proteinExistence type="predicted"/>
<evidence type="ECO:0000259" key="4">
    <source>
        <dbReference type="PROSITE" id="PS50033"/>
    </source>
</evidence>
<dbReference type="AlphaFoldDB" id="A0A168L244"/>
<dbReference type="Pfam" id="PF00789">
    <property type="entry name" value="UBX"/>
    <property type="match status" value="1"/>
</dbReference>
<dbReference type="InterPro" id="IPR029071">
    <property type="entry name" value="Ubiquitin-like_domsf"/>
</dbReference>
<keyword evidence="3" id="KW-1133">Transmembrane helix</keyword>
<dbReference type="GO" id="GO:0005783">
    <property type="term" value="C:endoplasmic reticulum"/>
    <property type="evidence" value="ECO:0007669"/>
    <property type="project" value="TreeGrafter"/>
</dbReference>
<dbReference type="InterPro" id="IPR009060">
    <property type="entry name" value="UBA-like_sf"/>
</dbReference>
<gene>
    <name evidence="5" type="primary">ABSGL_01237.1 scaffold 1223</name>
</gene>
<evidence type="ECO:0000256" key="2">
    <source>
        <dbReference type="SAM" id="MobiDB-lite"/>
    </source>
</evidence>
<evidence type="ECO:0000256" key="3">
    <source>
        <dbReference type="SAM" id="Phobius"/>
    </source>
</evidence>
<accession>A0A168L244</accession>
<dbReference type="InterPro" id="IPR036249">
    <property type="entry name" value="Thioredoxin-like_sf"/>
</dbReference>
<dbReference type="Proteomes" id="UP000078561">
    <property type="component" value="Unassembled WGS sequence"/>
</dbReference>
<dbReference type="GO" id="GO:0036503">
    <property type="term" value="P:ERAD pathway"/>
    <property type="evidence" value="ECO:0007669"/>
    <property type="project" value="TreeGrafter"/>
</dbReference>
<evidence type="ECO:0000313" key="6">
    <source>
        <dbReference type="Proteomes" id="UP000078561"/>
    </source>
</evidence>
<dbReference type="FunCoup" id="A0A168L244">
    <property type="interactions" value="1076"/>
</dbReference>
<keyword evidence="3" id="KW-0472">Membrane</keyword>
<dbReference type="OMA" id="VYAFVEC"/>
<keyword evidence="6" id="KW-1185">Reference proteome</keyword>
<dbReference type="Pfam" id="PF14555">
    <property type="entry name" value="UBA_4"/>
    <property type="match status" value="1"/>
</dbReference>
<reference evidence="5" key="1">
    <citation type="submission" date="2016-04" db="EMBL/GenBank/DDBJ databases">
        <authorList>
            <person name="Evans L.H."/>
            <person name="Alamgir A."/>
            <person name="Owens N."/>
            <person name="Weber N.D."/>
            <person name="Virtaneva K."/>
            <person name="Barbian K."/>
            <person name="Babar A."/>
            <person name="Rosenke K."/>
        </authorList>
    </citation>
    <scope>NUCLEOTIDE SEQUENCE [LARGE SCALE GENOMIC DNA]</scope>
    <source>
        <strain evidence="5">CBS 101.48</strain>
    </source>
</reference>
<sequence>MTSILDTLEPGQKELLEQFQAITQSNDLEASIGLLERHDWELERSIQKFYEPSSSVPEATRPSTPPSRPSEPPPSTTANTTTSPLLARATNPSRRNRSGILALLLWPFGIAWNLTWTVLSFASRLVSRRTITSNQQLSGSNRSTSQPRQDSRASANRFLREFEKSYGENHVEFSQEGYTQTLEQARRNLQFFLVVLQSDEHDDTDHFCRNTLTNQDLMSFIRSKNIIVWGGNVGQTEAYQVSCTLQATTYPFMAVIALQPGSSGSSPKMAVVDRLEGPMPPATLIQRLDTTIQRHGTTMNRMKMERDQRDMERRLREEQDKAYLESLKADQEKERKAQEERKALAAEEEKRNNARLEHELYLKKRQQYIQSLIHSLSEEPGSDYQGKVTKLNFRLANGDRVIRKFKDTDSIETLYQFVEVYPLLQNDGLKSTTPISPPTDYLHKYRFTIHSPFPRTVYNAQEKDRHLLDVSSLWPSATLIVDASDDDDQDED</sequence>
<evidence type="ECO:0000313" key="5">
    <source>
        <dbReference type="EMBL" id="SAL95896.1"/>
    </source>
</evidence>
<feature type="compositionally biased region" description="Pro residues" evidence="2">
    <location>
        <begin position="63"/>
        <end position="75"/>
    </location>
</feature>
<dbReference type="PANTHER" id="PTHR23322:SF1">
    <property type="entry name" value="FAS-ASSOCIATED FACTOR 2"/>
    <property type="match status" value="1"/>
</dbReference>
<feature type="domain" description="UBX" evidence="4">
    <location>
        <begin position="384"/>
        <end position="481"/>
    </location>
</feature>
<dbReference type="Gene3D" id="1.10.8.10">
    <property type="entry name" value="DNA helicase RuvA subunit, C-terminal domain"/>
    <property type="match status" value="1"/>
</dbReference>
<dbReference type="Gene3D" id="3.40.30.10">
    <property type="entry name" value="Glutaredoxin"/>
    <property type="match status" value="1"/>
</dbReference>
<dbReference type="CDD" id="cd01767">
    <property type="entry name" value="UBX"/>
    <property type="match status" value="1"/>
</dbReference>
<dbReference type="SUPFAM" id="SSF54236">
    <property type="entry name" value="Ubiquitin-like"/>
    <property type="match status" value="1"/>
</dbReference>
<feature type="transmembrane region" description="Helical" evidence="3">
    <location>
        <begin position="100"/>
        <end position="122"/>
    </location>
</feature>
<keyword evidence="3" id="KW-0812">Transmembrane</keyword>
<name>A0A168L244_ABSGL</name>
<organism evidence="5">
    <name type="scientific">Absidia glauca</name>
    <name type="common">Pin mould</name>
    <dbReference type="NCBI Taxonomy" id="4829"/>
    <lineage>
        <taxon>Eukaryota</taxon>
        <taxon>Fungi</taxon>
        <taxon>Fungi incertae sedis</taxon>
        <taxon>Mucoromycota</taxon>
        <taxon>Mucoromycotina</taxon>
        <taxon>Mucoromycetes</taxon>
        <taxon>Mucorales</taxon>
        <taxon>Cunninghamellaceae</taxon>
        <taxon>Absidia</taxon>
    </lineage>
</organism>
<dbReference type="PROSITE" id="PS50033">
    <property type="entry name" value="UBX"/>
    <property type="match status" value="1"/>
</dbReference>
<feature type="region of interest" description="Disordered" evidence="2">
    <location>
        <begin position="325"/>
        <end position="350"/>
    </location>
</feature>
<feature type="region of interest" description="Disordered" evidence="2">
    <location>
        <begin position="51"/>
        <end position="91"/>
    </location>
</feature>
<dbReference type="GO" id="GO:0043130">
    <property type="term" value="F:ubiquitin binding"/>
    <property type="evidence" value="ECO:0007669"/>
    <property type="project" value="TreeGrafter"/>
</dbReference>
<dbReference type="OrthoDB" id="1026733at2759"/>
<dbReference type="InterPro" id="IPR006577">
    <property type="entry name" value="UAS"/>
</dbReference>
<dbReference type="PANTHER" id="PTHR23322">
    <property type="entry name" value="FAS-ASSOCIATED PROTEIN"/>
    <property type="match status" value="1"/>
</dbReference>
<dbReference type="SUPFAM" id="SSF46934">
    <property type="entry name" value="UBA-like"/>
    <property type="match status" value="1"/>
</dbReference>
<dbReference type="InterPro" id="IPR001012">
    <property type="entry name" value="UBX_dom"/>
</dbReference>
<dbReference type="SMART" id="SM00594">
    <property type="entry name" value="UAS"/>
    <property type="match status" value="1"/>
</dbReference>